<evidence type="ECO:0000256" key="7">
    <source>
        <dbReference type="RuleBase" id="RU363032"/>
    </source>
</evidence>
<proteinExistence type="inferred from homology"/>
<evidence type="ECO:0000256" key="1">
    <source>
        <dbReference type="ARBA" id="ARBA00004651"/>
    </source>
</evidence>
<evidence type="ECO:0000256" key="2">
    <source>
        <dbReference type="ARBA" id="ARBA00022448"/>
    </source>
</evidence>
<feature type="transmembrane region" description="Helical" evidence="7">
    <location>
        <begin position="300"/>
        <end position="322"/>
    </location>
</feature>
<feature type="transmembrane region" description="Helical" evidence="7">
    <location>
        <begin position="150"/>
        <end position="173"/>
    </location>
</feature>
<name>A0A8E3S8D2_9PAST</name>
<organism evidence="8 9">
    <name type="scientific">Mergibacter septicus</name>
    <dbReference type="NCBI Taxonomy" id="221402"/>
    <lineage>
        <taxon>Bacteria</taxon>
        <taxon>Pseudomonadati</taxon>
        <taxon>Pseudomonadota</taxon>
        <taxon>Gammaproteobacteria</taxon>
        <taxon>Pasteurellales</taxon>
        <taxon>Pasteurellaceae</taxon>
        <taxon>Mergibacter</taxon>
    </lineage>
</organism>
<feature type="transmembrane region" description="Helical" evidence="7">
    <location>
        <begin position="21"/>
        <end position="38"/>
    </location>
</feature>
<dbReference type="PROSITE" id="PS50928">
    <property type="entry name" value="ABC_TM1"/>
    <property type="match status" value="2"/>
</dbReference>
<feature type="transmembrane region" description="Helical" evidence="7">
    <location>
        <begin position="98"/>
        <end position="116"/>
    </location>
</feature>
<evidence type="ECO:0000256" key="4">
    <source>
        <dbReference type="ARBA" id="ARBA00022692"/>
    </source>
</evidence>
<feature type="transmembrane region" description="Helical" evidence="7">
    <location>
        <begin position="65"/>
        <end position="86"/>
    </location>
</feature>
<dbReference type="SUPFAM" id="SSF161098">
    <property type="entry name" value="MetI-like"/>
    <property type="match status" value="2"/>
</dbReference>
<dbReference type="Proteomes" id="UP000955338">
    <property type="component" value="Chromosome"/>
</dbReference>
<reference evidence="8" key="1">
    <citation type="submission" date="2017-06" db="EMBL/GenBank/DDBJ databases">
        <title>Genome sequencing of pathogenic and non-pathogenic strains within Bisgaard taxon 40.</title>
        <authorList>
            <person name="Ladner J.T."/>
            <person name="Lovett S.P."/>
            <person name="Koroleva G."/>
            <person name="Lorch J.M."/>
        </authorList>
    </citation>
    <scope>NUCLEOTIDE SEQUENCE</scope>
    <source>
        <strain evidence="8">27576-1-I1</strain>
    </source>
</reference>
<keyword evidence="6 7" id="KW-0472">Membrane</keyword>
<keyword evidence="2 7" id="KW-0813">Transport</keyword>
<evidence type="ECO:0000313" key="9">
    <source>
        <dbReference type="Proteomes" id="UP000955338"/>
    </source>
</evidence>
<dbReference type="AlphaFoldDB" id="A0A8E3S8D2"/>
<dbReference type="CDD" id="cd06261">
    <property type="entry name" value="TM_PBP2"/>
    <property type="match status" value="2"/>
</dbReference>
<dbReference type="InterPro" id="IPR035906">
    <property type="entry name" value="MetI-like_sf"/>
</dbReference>
<feature type="transmembrane region" description="Helical" evidence="7">
    <location>
        <begin position="525"/>
        <end position="544"/>
    </location>
</feature>
<evidence type="ECO:0000313" key="8">
    <source>
        <dbReference type="EMBL" id="QDJ14357.1"/>
    </source>
</evidence>
<feature type="transmembrane region" description="Helical" evidence="7">
    <location>
        <begin position="249"/>
        <end position="267"/>
    </location>
</feature>
<dbReference type="FunFam" id="1.10.3720.10:FF:000088">
    <property type="entry name" value="Iron(III) ABC transporter, permease protein"/>
    <property type="match status" value="1"/>
</dbReference>
<comment type="subcellular location">
    <subcellularLocation>
        <location evidence="1 7">Cell membrane</location>
        <topology evidence="1 7">Multi-pass membrane protein</topology>
    </subcellularLocation>
</comment>
<dbReference type="GO" id="GO:0005886">
    <property type="term" value="C:plasma membrane"/>
    <property type="evidence" value="ECO:0007669"/>
    <property type="project" value="UniProtKB-SubCell"/>
</dbReference>
<evidence type="ECO:0000256" key="3">
    <source>
        <dbReference type="ARBA" id="ARBA00022475"/>
    </source>
</evidence>
<keyword evidence="5 7" id="KW-1133">Transmembrane helix</keyword>
<dbReference type="PANTHER" id="PTHR30183">
    <property type="entry name" value="MOLYBDENUM TRANSPORT SYSTEM PERMEASE PROTEIN MODB"/>
    <property type="match status" value="1"/>
</dbReference>
<dbReference type="GO" id="GO:0055085">
    <property type="term" value="P:transmembrane transport"/>
    <property type="evidence" value="ECO:0007669"/>
    <property type="project" value="InterPro"/>
</dbReference>
<dbReference type="InterPro" id="IPR000515">
    <property type="entry name" value="MetI-like"/>
</dbReference>
<dbReference type="PANTHER" id="PTHR30183:SF2">
    <property type="entry name" value="IRON UTILIZATION PROTEIN"/>
    <property type="match status" value="1"/>
</dbReference>
<dbReference type="EMBL" id="CP022011">
    <property type="protein sequence ID" value="QDJ14357.1"/>
    <property type="molecule type" value="Genomic_DNA"/>
</dbReference>
<dbReference type="Pfam" id="PF00528">
    <property type="entry name" value="BPD_transp_1"/>
    <property type="match status" value="1"/>
</dbReference>
<gene>
    <name evidence="8" type="ORF">CEP48_02525</name>
</gene>
<evidence type="ECO:0000256" key="6">
    <source>
        <dbReference type="ARBA" id="ARBA00023136"/>
    </source>
</evidence>
<accession>A0A8E3S8D2</accession>
<feature type="transmembrane region" description="Helical" evidence="7">
    <location>
        <begin position="194"/>
        <end position="216"/>
    </location>
</feature>
<feature type="transmembrane region" description="Helical" evidence="7">
    <location>
        <begin position="414"/>
        <end position="432"/>
    </location>
</feature>
<evidence type="ECO:0000256" key="5">
    <source>
        <dbReference type="ARBA" id="ARBA00022989"/>
    </source>
</evidence>
<feature type="transmembrane region" description="Helical" evidence="7">
    <location>
        <begin position="342"/>
        <end position="361"/>
    </location>
</feature>
<keyword evidence="4 7" id="KW-0812">Transmembrane</keyword>
<keyword evidence="3" id="KW-1003">Cell membrane</keyword>
<dbReference type="RefSeq" id="WP_407657794.1">
    <property type="nucleotide sequence ID" value="NZ_CP022011.1"/>
</dbReference>
<comment type="similarity">
    <text evidence="7">Belongs to the binding-protein-dependent transport system permease family.</text>
</comment>
<feature type="transmembrane region" description="Helical" evidence="7">
    <location>
        <begin position="373"/>
        <end position="394"/>
    </location>
</feature>
<sequence>MKTFFSKIFSSIRFDKIKINLLIILISAFFLMPILAIFRQSIGDSSTSIRHLWQTVLTTYLENSLLLVLGTVLISLILALPCAVLVSRYQFRSRAVLQWLLCLPLAIPAYLLAYFYTDFLDYSGVLQRSLRAWFGWKTAQDYWFPSIRTLEGACIILGLSLYPYIFLLSRLALLEQAENLSQSAALLGAKRWQIFYRVTLPLIRPAIAVGCALVAMETLGDFGTVFYFAVPTLTTAIYDTWLGFSDLHAASQISLAMLGLITLFILLERYARRRQRHYQRGSEKTHSLKPLKGIARLLPIYAWTIVIFAFFLPISRLLYWSWLYFDQAWSENFGQYALNSLLVSSLAMVVCVVLALLLHFYRRLQQKQIANYGLRFATLGYAIPGTVLAIGLLIPLTGADHLLHSLTKFLGLPSFGLIFSGSIVALVVAYVIRFSTMAVGSLDTALAKIPPSLDMAGRTLGHSPFAVWRKIHFPLLRKGILTALLMVFIESMKELNASLLLRPFNFDTLATHVFTYTSDEQLEKAALPAVVLVLVGLLPVIYITRSLLSESTTKPFIKIEDKCQQE</sequence>
<protein>
    <submittedName>
        <fullName evidence="8">Iron ABC transporter permease</fullName>
    </submittedName>
</protein>
<keyword evidence="9" id="KW-1185">Reference proteome</keyword>
<dbReference type="Gene3D" id="1.10.3720.10">
    <property type="entry name" value="MetI-like"/>
    <property type="match status" value="2"/>
</dbReference>